<dbReference type="AlphaFoldDB" id="A0A835G597"/>
<reference evidence="1" key="1">
    <citation type="submission" date="2020-08" db="EMBL/GenBank/DDBJ databases">
        <title>Spodoptera exigua strain:BAW_Kor-Di-RS1 Genome sequencing and assembly.</title>
        <authorList>
            <person name="Kim J."/>
            <person name="Nam H.Y."/>
            <person name="Kwon M."/>
            <person name="Choi J.H."/>
            <person name="Cho S.R."/>
            <person name="Kim G.-H."/>
        </authorList>
    </citation>
    <scope>NUCLEOTIDE SEQUENCE</scope>
    <source>
        <strain evidence="1">BAW_Kor-Di-RS1</strain>
        <tissue evidence="1">Whole-body</tissue>
    </source>
</reference>
<name>A0A835G597_SPOEX</name>
<evidence type="ECO:0000313" key="1">
    <source>
        <dbReference type="EMBL" id="KAF9408993.1"/>
    </source>
</evidence>
<proteinExistence type="predicted"/>
<organism evidence="1 2">
    <name type="scientific">Spodoptera exigua</name>
    <name type="common">Beet armyworm</name>
    <name type="synonym">Noctua fulgens</name>
    <dbReference type="NCBI Taxonomy" id="7107"/>
    <lineage>
        <taxon>Eukaryota</taxon>
        <taxon>Metazoa</taxon>
        <taxon>Ecdysozoa</taxon>
        <taxon>Arthropoda</taxon>
        <taxon>Hexapoda</taxon>
        <taxon>Insecta</taxon>
        <taxon>Pterygota</taxon>
        <taxon>Neoptera</taxon>
        <taxon>Endopterygota</taxon>
        <taxon>Lepidoptera</taxon>
        <taxon>Glossata</taxon>
        <taxon>Ditrysia</taxon>
        <taxon>Noctuoidea</taxon>
        <taxon>Noctuidae</taxon>
        <taxon>Amphipyrinae</taxon>
        <taxon>Spodoptera</taxon>
    </lineage>
</organism>
<dbReference type="Proteomes" id="UP000648187">
    <property type="component" value="Unassembled WGS sequence"/>
</dbReference>
<comment type="caution">
    <text evidence="1">The sequence shown here is derived from an EMBL/GenBank/DDBJ whole genome shotgun (WGS) entry which is preliminary data.</text>
</comment>
<dbReference type="EMBL" id="JACKWZ010000348">
    <property type="protein sequence ID" value="KAF9408993.1"/>
    <property type="molecule type" value="Genomic_DNA"/>
</dbReference>
<keyword evidence="2" id="KW-1185">Reference proteome</keyword>
<accession>A0A835G597</accession>
<evidence type="ECO:0000313" key="2">
    <source>
        <dbReference type="Proteomes" id="UP000648187"/>
    </source>
</evidence>
<protein>
    <submittedName>
        <fullName evidence="1">Uncharacterized protein</fullName>
    </submittedName>
</protein>
<gene>
    <name evidence="1" type="ORF">HW555_011512</name>
</gene>
<sequence>MAYYTVSRKKCPRTLVADWLCRATTFRSLLYSIEKSYFAIGDEVVAYEDQMKADPFELTPSKISVTAAMGDGIAFIDYYDLFQRWQEIFMAWRAGQ</sequence>